<protein>
    <submittedName>
        <fullName evidence="2">LppX domain protein</fullName>
    </submittedName>
</protein>
<gene>
    <name evidence="2" type="ORF">HHUB_2299</name>
</gene>
<evidence type="ECO:0000256" key="1">
    <source>
        <dbReference type="SAM" id="MobiDB-lite"/>
    </source>
</evidence>
<dbReference type="Proteomes" id="UP000066737">
    <property type="component" value="Chromosome I"/>
</dbReference>
<feature type="region of interest" description="Disordered" evidence="1">
    <location>
        <begin position="139"/>
        <end position="166"/>
    </location>
</feature>
<dbReference type="Gene3D" id="2.50.20.10">
    <property type="entry name" value="Lipoprotein localisation LolA/LolB/LppX"/>
    <property type="match status" value="1"/>
</dbReference>
<dbReference type="KEGG" id="hhb:Hhub_2299"/>
<dbReference type="EMBL" id="LN831302">
    <property type="protein sequence ID" value="CQH55909.1"/>
    <property type="molecule type" value="Genomic_DNA"/>
</dbReference>
<name>A0A0U5H278_9EURY</name>
<dbReference type="GeneID" id="26658946"/>
<reference evidence="3" key="1">
    <citation type="journal article" date="2016" name="Environ. Microbiol.">
        <title>The complete genome of a viable archaeum isolated from 123-million-year-old rock salt.</title>
        <authorList>
            <person name="Jaakkola S.T."/>
            <person name="Pfeiffer F."/>
            <person name="Ravantti J.J."/>
            <person name="Guo Q."/>
            <person name="Liu Y."/>
            <person name="Chen X."/>
            <person name="Ma H."/>
            <person name="Yang C."/>
            <person name="Oksanen H.M."/>
            <person name="Bamford D.H."/>
        </authorList>
    </citation>
    <scope>NUCLEOTIDE SEQUENCE</scope>
    <source>
        <strain evidence="3">JI20-1</strain>
    </source>
</reference>
<dbReference type="RefSeq" id="WP_059056708.1">
    <property type="nucleotide sequence ID" value="NZ_CEML01000002.1"/>
</dbReference>
<organism evidence="2 3">
    <name type="scientific">Halobacterium hubeiense</name>
    <dbReference type="NCBI Taxonomy" id="1407499"/>
    <lineage>
        <taxon>Archaea</taxon>
        <taxon>Methanobacteriati</taxon>
        <taxon>Methanobacteriota</taxon>
        <taxon>Stenosarchaea group</taxon>
        <taxon>Halobacteria</taxon>
        <taxon>Halobacteriales</taxon>
        <taxon>Halobacteriaceae</taxon>
        <taxon>Halobacterium</taxon>
    </lineage>
</organism>
<accession>A0A0U5H278</accession>
<evidence type="ECO:0000313" key="2">
    <source>
        <dbReference type="EMBL" id="CQH55909.1"/>
    </source>
</evidence>
<dbReference type="InterPro" id="IPR052944">
    <property type="entry name" value="Sporulation_related"/>
</dbReference>
<keyword evidence="3" id="KW-1185">Reference proteome</keyword>
<dbReference type="PROSITE" id="PS51257">
    <property type="entry name" value="PROKAR_LIPOPROTEIN"/>
    <property type="match status" value="1"/>
</dbReference>
<evidence type="ECO:0000313" key="3">
    <source>
        <dbReference type="Proteomes" id="UP000066737"/>
    </source>
</evidence>
<dbReference type="OrthoDB" id="137725at2157"/>
<dbReference type="AlphaFoldDB" id="A0A0U5H278"/>
<dbReference type="STRING" id="1407499.HHUB_2299"/>
<dbReference type="SUPFAM" id="SSF89392">
    <property type="entry name" value="Prokaryotic lipoproteins and lipoprotein localization factors"/>
    <property type="match status" value="1"/>
</dbReference>
<dbReference type="InterPro" id="IPR029046">
    <property type="entry name" value="LolA/LolB/LppX"/>
</dbReference>
<proteinExistence type="predicted"/>
<dbReference type="PANTHER" id="PTHR37507">
    <property type="entry name" value="SPORULATION PROTEIN YDCC"/>
    <property type="match status" value="1"/>
</dbReference>
<dbReference type="PANTHER" id="PTHR37507:SF2">
    <property type="entry name" value="SPORULATION PROTEIN YDCC"/>
    <property type="match status" value="1"/>
</dbReference>
<sequence length="388" mass="41130">MGRQASLAVVVTVLLATSGCIGLGVLADDAESPPSVDVAQRYDSLDALEATRVTTVDSGNATNVTRSLVRVDLSGDRHRRYERVLSPASRAGDVAVLDASGMVLYDADENTVTHAPRTAGFGGNWSAYLQRVVSAARDGGDVAEPSDGVSPLPVVPTTGSGPSIPEDAIEGFEVEYLGTRTVDGRTAHGFELTAVSEATLTIDQTLWLDSQYYYPLQTSHRFDYGNRTIETRTRLENVTFDPDLPSGAFDFDVPENATVTETNASTQSFNSANALAERVNFTVPEPEAPAGYEFEEARYVGGNVTQASLQYVTADGEQLTVTKTTAGPDARGFASGENVTVAGRTGQYVTTPRAAFVSWSCGDTHYAVVATDLDKETLLAVADSAGCE</sequence>